<organism evidence="4 5">
    <name type="scientific">Palleronia abyssalis</name>
    <dbReference type="NCBI Taxonomy" id="1501240"/>
    <lineage>
        <taxon>Bacteria</taxon>
        <taxon>Pseudomonadati</taxon>
        <taxon>Pseudomonadota</taxon>
        <taxon>Alphaproteobacteria</taxon>
        <taxon>Rhodobacterales</taxon>
        <taxon>Roseobacteraceae</taxon>
        <taxon>Palleronia</taxon>
    </lineage>
</organism>
<keyword evidence="1 2" id="KW-0238">DNA-binding</keyword>
<feature type="domain" description="HTH tetR-type" evidence="3">
    <location>
        <begin position="12"/>
        <end position="72"/>
    </location>
</feature>
<dbReference type="GO" id="GO:0003677">
    <property type="term" value="F:DNA binding"/>
    <property type="evidence" value="ECO:0007669"/>
    <property type="project" value="UniProtKB-UniRule"/>
</dbReference>
<sequence length="206" mass="23345">MEDVSEKQSGWRGSRERWLQAARTALIRHGESAVKIQLLATGLGLSRTSFYWFFKDRAALLEALLDDWDQRNSEAVIKASRADAKSLTEAALNLTRVFISGEHFDTRLDFAVRGWGIRDESVSDRVAQADIVRTNAIADMLRRHGQSGPEAENRARLIYFSEVGRVATELQESRAVRLARVPWQVEVLTGSIPSEDEMAAFYREFE</sequence>
<evidence type="ECO:0000256" key="2">
    <source>
        <dbReference type="PROSITE-ProRule" id="PRU00335"/>
    </source>
</evidence>
<evidence type="ECO:0000313" key="5">
    <source>
        <dbReference type="Proteomes" id="UP000244912"/>
    </source>
</evidence>
<accession>A0A2R8BRT6</accession>
<evidence type="ECO:0000259" key="3">
    <source>
        <dbReference type="PROSITE" id="PS50977"/>
    </source>
</evidence>
<dbReference type="PROSITE" id="PS50977">
    <property type="entry name" value="HTH_TETR_2"/>
    <property type="match status" value="1"/>
</dbReference>
<evidence type="ECO:0000313" key="4">
    <source>
        <dbReference type="EMBL" id="SPJ22852.1"/>
    </source>
</evidence>
<dbReference type="Gene3D" id="1.10.357.10">
    <property type="entry name" value="Tetracycline Repressor, domain 2"/>
    <property type="match status" value="1"/>
</dbReference>
<dbReference type="Pfam" id="PF00440">
    <property type="entry name" value="TetR_N"/>
    <property type="match status" value="1"/>
</dbReference>
<evidence type="ECO:0000256" key="1">
    <source>
        <dbReference type="ARBA" id="ARBA00023125"/>
    </source>
</evidence>
<protein>
    <recommendedName>
        <fullName evidence="3">HTH tetR-type domain-containing protein</fullName>
    </recommendedName>
</protein>
<proteinExistence type="predicted"/>
<dbReference type="SUPFAM" id="SSF46689">
    <property type="entry name" value="Homeodomain-like"/>
    <property type="match status" value="1"/>
</dbReference>
<name>A0A2R8BRT6_9RHOB</name>
<dbReference type="InterPro" id="IPR009057">
    <property type="entry name" value="Homeodomain-like_sf"/>
</dbReference>
<dbReference type="InterPro" id="IPR001647">
    <property type="entry name" value="HTH_TetR"/>
</dbReference>
<dbReference type="EMBL" id="ONZF01000001">
    <property type="protein sequence ID" value="SPJ22852.1"/>
    <property type="molecule type" value="Genomic_DNA"/>
</dbReference>
<keyword evidence="5" id="KW-1185">Reference proteome</keyword>
<gene>
    <name evidence="4" type="ORF">PAA8504_00651</name>
</gene>
<dbReference type="AlphaFoldDB" id="A0A2R8BRT6"/>
<dbReference type="RefSeq" id="WP_245897500.1">
    <property type="nucleotide sequence ID" value="NZ_ONZF01000001.1"/>
</dbReference>
<reference evidence="4 5" key="1">
    <citation type="submission" date="2018-03" db="EMBL/GenBank/DDBJ databases">
        <authorList>
            <person name="Keele B.F."/>
        </authorList>
    </citation>
    <scope>NUCLEOTIDE SEQUENCE [LARGE SCALE GENOMIC DNA]</scope>
    <source>
        <strain evidence="4 5">CECT 8504</strain>
    </source>
</reference>
<feature type="DNA-binding region" description="H-T-H motif" evidence="2">
    <location>
        <begin position="35"/>
        <end position="54"/>
    </location>
</feature>
<dbReference type="Proteomes" id="UP000244912">
    <property type="component" value="Unassembled WGS sequence"/>
</dbReference>